<keyword evidence="2" id="KW-1185">Reference proteome</keyword>
<reference evidence="1 2" key="1">
    <citation type="submission" date="2018-02" db="EMBL/GenBank/DDBJ databases">
        <authorList>
            <person name="Cohen D.B."/>
            <person name="Kent A.D."/>
        </authorList>
    </citation>
    <scope>NUCLEOTIDE SEQUENCE [LARGE SCALE GENOMIC DNA]</scope>
    <source>
        <strain evidence="1">1</strain>
    </source>
</reference>
<proteinExistence type="predicted"/>
<dbReference type="EMBL" id="LT985188">
    <property type="protein sequence ID" value="SPD88016.1"/>
    <property type="molecule type" value="Genomic_DNA"/>
</dbReference>
<dbReference type="AlphaFoldDB" id="A0A2N9JJS7"/>
<dbReference type="KEGG" id="mgg:MPLG2_2986"/>
<organism evidence="1 2">
    <name type="scientific">Micropruina glycogenica</name>
    <dbReference type="NCBI Taxonomy" id="75385"/>
    <lineage>
        <taxon>Bacteria</taxon>
        <taxon>Bacillati</taxon>
        <taxon>Actinomycetota</taxon>
        <taxon>Actinomycetes</taxon>
        <taxon>Propionibacteriales</taxon>
        <taxon>Nocardioidaceae</taxon>
        <taxon>Micropruina</taxon>
    </lineage>
</organism>
<dbReference type="Proteomes" id="UP000238164">
    <property type="component" value="Chromosome 1"/>
</dbReference>
<accession>A0A2N9JJS7</accession>
<evidence type="ECO:0000313" key="1">
    <source>
        <dbReference type="EMBL" id="SPD88016.1"/>
    </source>
</evidence>
<name>A0A2N9JJS7_9ACTN</name>
<protein>
    <submittedName>
        <fullName evidence="1">Uncharacterized protein</fullName>
    </submittedName>
</protein>
<gene>
    <name evidence="1" type="ORF">MPLG2_2986</name>
</gene>
<evidence type="ECO:0000313" key="2">
    <source>
        <dbReference type="Proteomes" id="UP000238164"/>
    </source>
</evidence>
<sequence>MSETCVPLICTDPELGVSRPAITFRSVLFPEPDRPLKATKLLRATVNDTSSNAVTVSTEETYWRFRPVQINPGT</sequence>